<evidence type="ECO:0000256" key="1">
    <source>
        <dbReference type="SAM" id="Phobius"/>
    </source>
</evidence>
<evidence type="ECO:0000313" key="3">
    <source>
        <dbReference type="Proteomes" id="UP001226720"/>
    </source>
</evidence>
<sequence>MAETMTAKSEAQVKPALTKSIQASVIGGIVAGIIFGILMQMMGRIGMIASMMGSESLVVGWGIHMVISIVFAIGFGLIAVNTNKIYLLGILHGIAIWIIGPLVVMPMMMGMGTMLSQAFSSGQLMSLLTHLMFSLILAFVYKKVV</sequence>
<name>A0ABU0JVL9_9BACL</name>
<accession>A0ABU0JVL9</accession>
<feature type="transmembrane region" description="Helical" evidence="1">
    <location>
        <begin position="20"/>
        <end position="38"/>
    </location>
</feature>
<protein>
    <submittedName>
        <fullName evidence="2">Membrane protein YagU involved in acid resistance</fullName>
    </submittedName>
</protein>
<keyword evidence="1" id="KW-0472">Membrane</keyword>
<organism evidence="2 3">
    <name type="scientific">Guptibacillus hwajinpoensis</name>
    <dbReference type="NCBI Taxonomy" id="208199"/>
    <lineage>
        <taxon>Bacteria</taxon>
        <taxon>Bacillati</taxon>
        <taxon>Bacillota</taxon>
        <taxon>Bacilli</taxon>
        <taxon>Bacillales</taxon>
        <taxon>Guptibacillaceae</taxon>
        <taxon>Guptibacillus</taxon>
    </lineage>
</organism>
<dbReference type="GeneID" id="301327430"/>
<comment type="caution">
    <text evidence="2">The sequence shown here is derived from an EMBL/GenBank/DDBJ whole genome shotgun (WGS) entry which is preliminary data.</text>
</comment>
<reference evidence="2" key="1">
    <citation type="submission" date="2023-07" db="EMBL/GenBank/DDBJ databases">
        <title>Genomic Encyclopedia of Type Strains, Phase IV (KMG-IV): sequencing the most valuable type-strain genomes for metagenomic binning, comparative biology and taxonomic classification.</title>
        <authorList>
            <person name="Goeker M."/>
        </authorList>
    </citation>
    <scope>NUCLEOTIDE SEQUENCE [LARGE SCALE GENOMIC DNA]</scope>
    <source>
        <strain evidence="2">JSM 076093</strain>
    </source>
</reference>
<keyword evidence="1" id="KW-0812">Transmembrane</keyword>
<gene>
    <name evidence="2" type="ORF">QO000_000097</name>
</gene>
<dbReference type="EMBL" id="JAUSWM010000001">
    <property type="protein sequence ID" value="MDQ0481144.1"/>
    <property type="molecule type" value="Genomic_DNA"/>
</dbReference>
<keyword evidence="1" id="KW-1133">Transmembrane helix</keyword>
<proteinExistence type="predicted"/>
<keyword evidence="3" id="KW-1185">Reference proteome</keyword>
<evidence type="ECO:0000313" key="2">
    <source>
        <dbReference type="EMBL" id="MDQ0481144.1"/>
    </source>
</evidence>
<feature type="transmembrane region" description="Helical" evidence="1">
    <location>
        <begin position="85"/>
        <end position="104"/>
    </location>
</feature>
<dbReference type="Proteomes" id="UP001226720">
    <property type="component" value="Unassembled WGS sequence"/>
</dbReference>
<feature type="transmembrane region" description="Helical" evidence="1">
    <location>
        <begin position="58"/>
        <end position="79"/>
    </location>
</feature>
<feature type="transmembrane region" description="Helical" evidence="1">
    <location>
        <begin position="124"/>
        <end position="141"/>
    </location>
</feature>
<dbReference type="RefSeq" id="WP_301551873.1">
    <property type="nucleotide sequence ID" value="NZ_JAQRMZ010000005.1"/>
</dbReference>